<protein>
    <submittedName>
        <fullName evidence="2">Type IV pilus assembly protein PilW</fullName>
    </submittedName>
</protein>
<accession>A0A4R2NFG2</accession>
<comment type="caution">
    <text evidence="2">The sequence shown here is derived from an EMBL/GenBank/DDBJ whole genome shotgun (WGS) entry which is preliminary data.</text>
</comment>
<dbReference type="Proteomes" id="UP000295182">
    <property type="component" value="Unassembled WGS sequence"/>
</dbReference>
<keyword evidence="1" id="KW-0472">Membrane</keyword>
<organism evidence="2 3">
    <name type="scientific">Simplicispira metamorpha</name>
    <dbReference type="NCBI Taxonomy" id="80881"/>
    <lineage>
        <taxon>Bacteria</taxon>
        <taxon>Pseudomonadati</taxon>
        <taxon>Pseudomonadota</taxon>
        <taxon>Betaproteobacteria</taxon>
        <taxon>Burkholderiales</taxon>
        <taxon>Comamonadaceae</taxon>
        <taxon>Simplicispira</taxon>
    </lineage>
</organism>
<evidence type="ECO:0000313" key="2">
    <source>
        <dbReference type="EMBL" id="TCP20043.1"/>
    </source>
</evidence>
<gene>
    <name evidence="2" type="ORF">EV674_10210</name>
</gene>
<name>A0A4R2NFG2_9BURK</name>
<keyword evidence="3" id="KW-1185">Reference proteome</keyword>
<dbReference type="Pfam" id="PF07963">
    <property type="entry name" value="N_methyl"/>
    <property type="match status" value="1"/>
</dbReference>
<dbReference type="InterPro" id="IPR012902">
    <property type="entry name" value="N_methyl_site"/>
</dbReference>
<keyword evidence="1" id="KW-0812">Transmembrane</keyword>
<dbReference type="InterPro" id="IPR032092">
    <property type="entry name" value="PilW"/>
</dbReference>
<dbReference type="GO" id="GO:0043683">
    <property type="term" value="P:type IV pilus assembly"/>
    <property type="evidence" value="ECO:0007669"/>
    <property type="project" value="InterPro"/>
</dbReference>
<feature type="transmembrane region" description="Helical" evidence="1">
    <location>
        <begin position="34"/>
        <end position="59"/>
    </location>
</feature>
<dbReference type="PROSITE" id="PS00409">
    <property type="entry name" value="PROKAR_NTER_METHYL"/>
    <property type="match status" value="1"/>
</dbReference>
<dbReference type="EMBL" id="SLXH01000002">
    <property type="protein sequence ID" value="TCP20043.1"/>
    <property type="molecule type" value="Genomic_DNA"/>
</dbReference>
<dbReference type="NCBIfam" id="TIGR02532">
    <property type="entry name" value="IV_pilin_GFxxxE"/>
    <property type="match status" value="1"/>
</dbReference>
<keyword evidence="1" id="KW-1133">Transmembrane helix</keyword>
<evidence type="ECO:0000256" key="1">
    <source>
        <dbReference type="SAM" id="Phobius"/>
    </source>
</evidence>
<proteinExistence type="predicted"/>
<dbReference type="Pfam" id="PF16074">
    <property type="entry name" value="PilW"/>
    <property type="match status" value="1"/>
</dbReference>
<evidence type="ECO:0000313" key="3">
    <source>
        <dbReference type="Proteomes" id="UP000295182"/>
    </source>
</evidence>
<reference evidence="2 3" key="1">
    <citation type="submission" date="2019-03" db="EMBL/GenBank/DDBJ databases">
        <title>Genomic Encyclopedia of Type Strains, Phase IV (KMG-IV): sequencing the most valuable type-strain genomes for metagenomic binning, comparative biology and taxonomic classification.</title>
        <authorList>
            <person name="Goeker M."/>
        </authorList>
    </citation>
    <scope>NUCLEOTIDE SEQUENCE [LARGE SCALE GENOMIC DNA]</scope>
    <source>
        <strain evidence="2 3">DSM 1837</strain>
    </source>
</reference>
<dbReference type="AlphaFoldDB" id="A0A4R2NFG2"/>
<sequence>MLSKNIAAGAYPAKLAGQKQPKNKSMHPHAQRGVTLIELMVGITIGLLTVAVAMGALMVSRGISGTVSDASTIQQQAAYAMRVIGLQLRQAGSLRLNLDPGTTTTESTYLIAAAFETDYTDPVDTSASFSIKDHTLKGKKEPSDGEYALSVGYRNYTEPVFTSASAESLQRNCLGGQGTSALILSEFVLYTPASDPAKRELRCNGNGNIQPIVGNVANFQVRYLLQDNTTTPGNSTIKSVDASGVTNWAQVQAVEVCLVLYGNEAMDIPSPTQDNPKQGTYTDCDGTAVSMNTLTGARNKRMHIAFRNTFQLRSQGLIGSVL</sequence>